<dbReference type="GO" id="GO:0005634">
    <property type="term" value="C:nucleus"/>
    <property type="evidence" value="ECO:0007669"/>
    <property type="project" value="UniProtKB-SubCell"/>
</dbReference>
<evidence type="ECO:0000256" key="5">
    <source>
        <dbReference type="RuleBase" id="RU367072"/>
    </source>
</evidence>
<dbReference type="AlphaFoldDB" id="A0A194S480"/>
<dbReference type="Proteomes" id="UP000053890">
    <property type="component" value="Unassembled WGS sequence"/>
</dbReference>
<evidence type="ECO:0000259" key="6">
    <source>
        <dbReference type="Pfam" id="PF12460"/>
    </source>
</evidence>
<dbReference type="InterPro" id="IPR039920">
    <property type="entry name" value="MMS19"/>
</dbReference>
<dbReference type="PANTHER" id="PTHR12891">
    <property type="entry name" value="DNA REPAIR/TRANSCRIPTION PROTEIN MET18/MMS19"/>
    <property type="match status" value="1"/>
</dbReference>
<reference evidence="8 9" key="1">
    <citation type="journal article" date="2015" name="Front. Microbiol.">
        <title>Genome sequence of the plant growth promoting endophytic yeast Rhodotorula graminis WP1.</title>
        <authorList>
            <person name="Firrincieli A."/>
            <person name="Otillar R."/>
            <person name="Salamov A."/>
            <person name="Schmutz J."/>
            <person name="Khan Z."/>
            <person name="Redman R.S."/>
            <person name="Fleck N.D."/>
            <person name="Lindquist E."/>
            <person name="Grigoriev I.V."/>
            <person name="Doty S.L."/>
        </authorList>
    </citation>
    <scope>NUCLEOTIDE SEQUENCE [LARGE SCALE GENOMIC DNA]</scope>
    <source>
        <strain evidence="8 9">WP1</strain>
    </source>
</reference>
<dbReference type="GeneID" id="28975723"/>
<dbReference type="InterPro" id="IPR011989">
    <property type="entry name" value="ARM-like"/>
</dbReference>
<dbReference type="Pfam" id="PF14500">
    <property type="entry name" value="MMS19_N"/>
    <property type="match status" value="1"/>
</dbReference>
<gene>
    <name evidence="8" type="ORF">RHOBADRAFT_49849</name>
</gene>
<name>A0A194S480_RHOGW</name>
<evidence type="ECO:0000256" key="3">
    <source>
        <dbReference type="ARBA" id="ARBA00022737"/>
    </source>
</evidence>
<dbReference type="GO" id="GO:0016226">
    <property type="term" value="P:iron-sulfur cluster assembly"/>
    <property type="evidence" value="ECO:0007669"/>
    <property type="project" value="UniProtKB-UniRule"/>
</dbReference>
<keyword evidence="9" id="KW-1185">Reference proteome</keyword>
<evidence type="ECO:0000259" key="7">
    <source>
        <dbReference type="Pfam" id="PF14500"/>
    </source>
</evidence>
<dbReference type="Pfam" id="PF12460">
    <property type="entry name" value="MMS19_C"/>
    <property type="match status" value="1"/>
</dbReference>
<evidence type="ECO:0000256" key="4">
    <source>
        <dbReference type="ARBA" id="ARBA00023242"/>
    </source>
</evidence>
<proteinExistence type="inferred from homology"/>
<comment type="subcellular location">
    <subcellularLocation>
        <location evidence="1 5">Nucleus</location>
    </subcellularLocation>
</comment>
<dbReference type="EMBL" id="KQ474080">
    <property type="protein sequence ID" value="KPV74226.1"/>
    <property type="molecule type" value="Genomic_DNA"/>
</dbReference>
<dbReference type="InterPro" id="IPR029240">
    <property type="entry name" value="MMS19_N"/>
</dbReference>
<protein>
    <recommendedName>
        <fullName evidence="5">MMS19 nucleotide excision repair protein</fullName>
    </recommendedName>
</protein>
<keyword evidence="3" id="KW-0677">Repeat</keyword>
<evidence type="ECO:0000313" key="9">
    <source>
        <dbReference type="Proteomes" id="UP000053890"/>
    </source>
</evidence>
<dbReference type="STRING" id="578459.A0A194S480"/>
<dbReference type="SUPFAM" id="SSF48371">
    <property type="entry name" value="ARM repeat"/>
    <property type="match status" value="1"/>
</dbReference>
<evidence type="ECO:0000256" key="1">
    <source>
        <dbReference type="ARBA" id="ARBA00004123"/>
    </source>
</evidence>
<dbReference type="RefSeq" id="XP_018270275.1">
    <property type="nucleotide sequence ID" value="XM_018415275.1"/>
</dbReference>
<organism evidence="8 9">
    <name type="scientific">Rhodotorula graminis (strain WP1)</name>
    <dbReference type="NCBI Taxonomy" id="578459"/>
    <lineage>
        <taxon>Eukaryota</taxon>
        <taxon>Fungi</taxon>
        <taxon>Dikarya</taxon>
        <taxon>Basidiomycota</taxon>
        <taxon>Pucciniomycotina</taxon>
        <taxon>Microbotryomycetes</taxon>
        <taxon>Sporidiobolales</taxon>
        <taxon>Sporidiobolaceae</taxon>
        <taxon>Rhodotorula</taxon>
    </lineage>
</organism>
<feature type="domain" description="MMS19 N-terminal" evidence="7">
    <location>
        <begin position="46"/>
        <end position="309"/>
    </location>
</feature>
<sequence>MADPPKLASAVTDYARLDPVDLAASPIPLKLAHGVVNRDYRLIELVKALADTLTSDDDARRARGVSLLSSVVIKLVDLDRAALDRQITKTLTTFFVDKLGEKNSLVACADALTSLTASAAFGVGEGMEVARGVFASVTLKAHPQAVRHSVYVLVDALMGRSRPALLRLGNEFISGYCALVEGEKDPRNLMISFGIVRVILLEFDIAKNVEDLFDITFCYFPITFTPPPDDPYGISSDDLIVALRDCLSATPLFGRLALPLFYDKMQAASEKAKRQTMQALTACFPIYGAAASGEWAGRFSEALIIEVFHASDDSMQDLALGTMRALFATLYPDETLDGSGAAVAQLVAPDGEDAEMQPVSELVVESATAAPEDKIEGVAVKVVQNSLDELAEPEKNNAKPAVRILTALVASSARLARYVLAQALPPLLALYKDQDQITLRPSVLSHLATLLSSLSPPEPSPSPSAATLPTILFPPPSLLSHDTSGSSPSPLEPFRDDLLSLLPSATRALTCRLAALSALSALLRVPHFLSADELEYCVSAMNDVLATPLDGDEYCDAALDALVLVAASHPSLVERLVLPGLFAALPAGAPGSSSPSPSRAEADRDAYRRALEALAALAVCHPALFELVAVRLSARLEALVALPADGDEGPAAALYAHHVLTTLRAVLADKVRRGDADVPKYVERFVPGLLGMFLLPTTVEREAGRGKTVAEDVRLLVDAGKVVNLVLQRVDVERQSAFSAAVNDAFHRGKLEALLGAAAVKEAGPVPFAPFSSSSSTSQQNLLSLFTSCLVAMRPTVSLPTADLVAFLRSCLERSLACQNEIQLVAVLHLLANSVNKRAQDVPDFIEQDLPAFFDAHVAPSSSPDVTRRTALRVWIWVAKGLIVRSDARGYAMVERVLALFHDETLGRTAAASLGAIAEEKDGVLAKDNFAVIRLLYKQRFFTFLLTKLVASYKEASSPGQTVYLAALSSLLQHLPKQLALTQLPKLVPLLITSLDLPDAALRANVLDALSTLVAEVPAELDNAISGIVAKVLRGLSGETATAQGRAAVHLRLSSLAFLSVLPAHIPYLSLHGQKATVLKELGRAIDDPRRDVRRAAVDARSRWFLYSG</sequence>
<keyword evidence="4 5" id="KW-0539">Nucleus</keyword>
<dbReference type="GO" id="GO:0006281">
    <property type="term" value="P:DNA repair"/>
    <property type="evidence" value="ECO:0007669"/>
    <property type="project" value="UniProtKB-UniRule"/>
</dbReference>
<dbReference type="InterPro" id="IPR024687">
    <property type="entry name" value="MMS19_C"/>
</dbReference>
<dbReference type="GO" id="GO:0051604">
    <property type="term" value="P:protein maturation"/>
    <property type="evidence" value="ECO:0007669"/>
    <property type="project" value="UniProtKB-UniRule"/>
</dbReference>
<dbReference type="Gene3D" id="1.25.10.10">
    <property type="entry name" value="Leucine-rich Repeat Variant"/>
    <property type="match status" value="1"/>
</dbReference>
<keyword evidence="5" id="KW-0227">DNA damage</keyword>
<keyword evidence="5" id="KW-0234">DNA repair</keyword>
<evidence type="ECO:0000313" key="8">
    <source>
        <dbReference type="EMBL" id="KPV74226.1"/>
    </source>
</evidence>
<comment type="similarity">
    <text evidence="2 5">Belongs to the MET18/MMS19 family.</text>
</comment>
<evidence type="ECO:0000256" key="2">
    <source>
        <dbReference type="ARBA" id="ARBA00009340"/>
    </source>
</evidence>
<comment type="function">
    <text evidence="5">Key component of the cytosolic iron-sulfur protein assembly (CIA) complex, a multiprotein complex that mediates the incorporation of iron-sulfur cluster into apoproteins specifically involved in DNA metabolism and genomic integrity. In the CIA complex, MMS19 acts as an adapter between early-acting CIA components and a subset of cellular target iron-sulfur proteins.</text>
</comment>
<feature type="domain" description="MMS19 C-terminal" evidence="6">
    <location>
        <begin position="611"/>
        <end position="1063"/>
    </location>
</feature>
<accession>A0A194S480</accession>
<dbReference type="PANTHER" id="PTHR12891:SF0">
    <property type="entry name" value="MMS19 NUCLEOTIDE EXCISION REPAIR PROTEIN HOMOLOG"/>
    <property type="match status" value="1"/>
</dbReference>
<dbReference type="OMA" id="FSFMPEF"/>
<dbReference type="GO" id="GO:0097361">
    <property type="term" value="C:cytosolic [4Fe-4S] assembly targeting complex"/>
    <property type="evidence" value="ECO:0007669"/>
    <property type="project" value="UniProtKB-UniRule"/>
</dbReference>
<dbReference type="InterPro" id="IPR016024">
    <property type="entry name" value="ARM-type_fold"/>
</dbReference>
<dbReference type="OrthoDB" id="342900at2759"/>